<name>A0ABM1EN56_PRICU</name>
<keyword evidence="2" id="KW-0689">Ribosomal protein</keyword>
<dbReference type="InterPro" id="IPR023574">
    <property type="entry name" value="Ribosomal_uL4_dom_sf"/>
</dbReference>
<organism evidence="5 6">
    <name type="scientific">Priapulus caudatus</name>
    <name type="common">Priapulid worm</name>
    <dbReference type="NCBI Taxonomy" id="37621"/>
    <lineage>
        <taxon>Eukaryota</taxon>
        <taxon>Metazoa</taxon>
        <taxon>Ecdysozoa</taxon>
        <taxon>Scalidophora</taxon>
        <taxon>Priapulida</taxon>
        <taxon>Priapulimorpha</taxon>
        <taxon>Priapulimorphida</taxon>
        <taxon>Priapulidae</taxon>
        <taxon>Priapulus</taxon>
    </lineage>
</organism>
<accession>A0ABM1EN56</accession>
<evidence type="ECO:0000256" key="4">
    <source>
        <dbReference type="ARBA" id="ARBA00040565"/>
    </source>
</evidence>
<keyword evidence="5" id="KW-1185">Reference proteome</keyword>
<dbReference type="InterPro" id="IPR002136">
    <property type="entry name" value="Ribosomal_uL4"/>
</dbReference>
<comment type="similarity">
    <text evidence="1">Belongs to the universal ribosomal protein uL4 family.</text>
</comment>
<keyword evidence="3" id="KW-0687">Ribonucleoprotein</keyword>
<dbReference type="RefSeq" id="XP_014673627.1">
    <property type="nucleotide sequence ID" value="XM_014818141.1"/>
</dbReference>
<evidence type="ECO:0000313" key="6">
    <source>
        <dbReference type="RefSeq" id="XP_014673627.1"/>
    </source>
</evidence>
<dbReference type="PANTHER" id="PTHR10746">
    <property type="entry name" value="50S RIBOSOMAL PROTEIN L4"/>
    <property type="match status" value="1"/>
</dbReference>
<gene>
    <name evidence="6" type="primary">LOC106813897</name>
</gene>
<dbReference type="Pfam" id="PF00573">
    <property type="entry name" value="Ribosomal_L4"/>
    <property type="match status" value="1"/>
</dbReference>
<dbReference type="PANTHER" id="PTHR10746:SF6">
    <property type="entry name" value="LARGE RIBOSOMAL SUBUNIT PROTEIN UL4M"/>
    <property type="match status" value="1"/>
</dbReference>
<reference evidence="6" key="1">
    <citation type="submission" date="2025-08" db="UniProtKB">
        <authorList>
            <consortium name="RefSeq"/>
        </authorList>
    </citation>
    <scope>IDENTIFICATION</scope>
</reference>
<evidence type="ECO:0000313" key="5">
    <source>
        <dbReference type="Proteomes" id="UP000695022"/>
    </source>
</evidence>
<sequence length="272" mass="30420">MLLTGAVRASRNRLPSLIANLKKRHIKTSCALQDMEDTHMHTHDAAVIQGDPVVRPPRVLPLVTSRTLQFPNPYRTPAQAWLENMDTVQAEKLGIVDLHPDVFSVMPRCVDASDASTRDGNEILLSPGGIIGPRGPKSYFYMLPKSERIVGLTTALSVKLMQNYLHIVDTLDIPTDDSQFLEDMAEERNWGLSVLFIDDVDIISENMALALDNVPSFNVMPVYGLNVYSMLKHETLVLTMAALERIEDRLLTHLHSFTRTDDVTRSTAPCFP</sequence>
<evidence type="ECO:0000256" key="3">
    <source>
        <dbReference type="ARBA" id="ARBA00023274"/>
    </source>
</evidence>
<dbReference type="SUPFAM" id="SSF52166">
    <property type="entry name" value="Ribosomal protein L4"/>
    <property type="match status" value="1"/>
</dbReference>
<proteinExistence type="inferred from homology"/>
<dbReference type="GeneID" id="106813897"/>
<dbReference type="Proteomes" id="UP000695022">
    <property type="component" value="Unplaced"/>
</dbReference>
<dbReference type="Gene3D" id="3.40.1370.10">
    <property type="match status" value="2"/>
</dbReference>
<protein>
    <recommendedName>
        <fullName evidence="4">Large ribosomal subunit protein uL4m</fullName>
    </recommendedName>
</protein>
<evidence type="ECO:0000256" key="1">
    <source>
        <dbReference type="ARBA" id="ARBA00010528"/>
    </source>
</evidence>
<dbReference type="InterPro" id="IPR013005">
    <property type="entry name" value="Ribosomal_uL4-like"/>
</dbReference>
<evidence type="ECO:0000256" key="2">
    <source>
        <dbReference type="ARBA" id="ARBA00022980"/>
    </source>
</evidence>